<dbReference type="SUPFAM" id="SSF51230">
    <property type="entry name" value="Single hybrid motif"/>
    <property type="match status" value="1"/>
</dbReference>
<comment type="caution">
    <text evidence="10">The sequence shown here is derived from an EMBL/GenBank/DDBJ whole genome shotgun (WGS) entry which is preliminary data.</text>
</comment>
<accession>A0ABT4D1Z9</accession>
<keyword evidence="6 8" id="KW-0275">Fatty acid biosynthesis</keyword>
<dbReference type="InterPro" id="IPR050709">
    <property type="entry name" value="Biotin_Carboxyl_Carrier/Decarb"/>
</dbReference>
<keyword evidence="10" id="KW-0436">Ligase</keyword>
<reference evidence="10" key="1">
    <citation type="submission" date="2022-12" db="EMBL/GenBank/DDBJ databases">
        <authorList>
            <person name="Wang J."/>
        </authorList>
    </citation>
    <scope>NUCLEOTIDE SEQUENCE</scope>
    <source>
        <strain evidence="10">HY-45-18</strain>
    </source>
</reference>
<gene>
    <name evidence="10" type="primary">accB</name>
    <name evidence="10" type="ORF">OW763_13100</name>
</gene>
<dbReference type="InterPro" id="IPR001249">
    <property type="entry name" value="AcCoA_biotinCC"/>
</dbReference>
<keyword evidence="7 8" id="KW-0092">Biotin</keyword>
<dbReference type="NCBIfam" id="TIGR00531">
    <property type="entry name" value="BCCP"/>
    <property type="match status" value="1"/>
</dbReference>
<evidence type="ECO:0000256" key="2">
    <source>
        <dbReference type="ARBA" id="ARBA00017562"/>
    </source>
</evidence>
<sequence>MDYTSIQELIKTVSNSKLSSLEIETEGIRIVMKKGEEVSSKVVVEQKEIKEEKIEEPQIIKKIQEEVSLESEETHENLETISSPIVGTFYYASAPDAEPFVKIGSKVKKGEVLCIVEAMKLMNEIEAEENYEIVEMLVENEEMVEYGQPLFKARKI</sequence>
<dbReference type="PROSITE" id="PS50968">
    <property type="entry name" value="BIOTINYL_LIPOYL"/>
    <property type="match status" value="1"/>
</dbReference>
<proteinExistence type="predicted"/>
<feature type="domain" description="Lipoyl-binding" evidence="9">
    <location>
        <begin position="78"/>
        <end position="154"/>
    </location>
</feature>
<keyword evidence="3 8" id="KW-0444">Lipid biosynthesis</keyword>
<dbReference type="InterPro" id="IPR001882">
    <property type="entry name" value="Biotin_BS"/>
</dbReference>
<evidence type="ECO:0000256" key="1">
    <source>
        <dbReference type="ARBA" id="ARBA00005194"/>
    </source>
</evidence>
<dbReference type="GO" id="GO:0003989">
    <property type="term" value="F:acetyl-CoA carboxylase activity"/>
    <property type="evidence" value="ECO:0007669"/>
    <property type="project" value="UniProtKB-EC"/>
</dbReference>
<dbReference type="PANTHER" id="PTHR45266:SF3">
    <property type="entry name" value="OXALOACETATE DECARBOXYLASE ALPHA CHAIN"/>
    <property type="match status" value="1"/>
</dbReference>
<evidence type="ECO:0000259" key="9">
    <source>
        <dbReference type="PROSITE" id="PS50968"/>
    </source>
</evidence>
<dbReference type="Pfam" id="PF00364">
    <property type="entry name" value="Biotin_lipoyl"/>
    <property type="match status" value="1"/>
</dbReference>
<evidence type="ECO:0000256" key="4">
    <source>
        <dbReference type="ARBA" id="ARBA00022832"/>
    </source>
</evidence>
<dbReference type="InterPro" id="IPR011053">
    <property type="entry name" value="Single_hybrid_motif"/>
</dbReference>
<organism evidence="10 11">
    <name type="scientific">Clostridium aestuarii</name>
    <dbReference type="NCBI Taxonomy" id="338193"/>
    <lineage>
        <taxon>Bacteria</taxon>
        <taxon>Bacillati</taxon>
        <taxon>Bacillota</taxon>
        <taxon>Clostridia</taxon>
        <taxon>Eubacteriales</taxon>
        <taxon>Clostridiaceae</taxon>
        <taxon>Clostridium</taxon>
    </lineage>
</organism>
<dbReference type="RefSeq" id="WP_268041601.1">
    <property type="nucleotide sequence ID" value="NZ_JAPQER010000006.1"/>
</dbReference>
<evidence type="ECO:0000313" key="11">
    <source>
        <dbReference type="Proteomes" id="UP001078443"/>
    </source>
</evidence>
<dbReference type="CDD" id="cd06850">
    <property type="entry name" value="biotinyl_domain"/>
    <property type="match status" value="1"/>
</dbReference>
<keyword evidence="11" id="KW-1185">Reference proteome</keyword>
<evidence type="ECO:0000256" key="3">
    <source>
        <dbReference type="ARBA" id="ARBA00022516"/>
    </source>
</evidence>
<evidence type="ECO:0000313" key="10">
    <source>
        <dbReference type="EMBL" id="MCY6485278.1"/>
    </source>
</evidence>
<keyword evidence="5 8" id="KW-0443">Lipid metabolism</keyword>
<evidence type="ECO:0000256" key="6">
    <source>
        <dbReference type="ARBA" id="ARBA00023160"/>
    </source>
</evidence>
<keyword evidence="4 8" id="KW-0276">Fatty acid metabolism</keyword>
<protein>
    <recommendedName>
        <fullName evidence="2 8">Biotin carboxyl carrier protein of acetyl-CoA carboxylase</fullName>
    </recommendedName>
</protein>
<dbReference type="Proteomes" id="UP001078443">
    <property type="component" value="Unassembled WGS sequence"/>
</dbReference>
<dbReference type="PANTHER" id="PTHR45266">
    <property type="entry name" value="OXALOACETATE DECARBOXYLASE ALPHA CHAIN"/>
    <property type="match status" value="1"/>
</dbReference>
<dbReference type="Gene3D" id="2.40.50.100">
    <property type="match status" value="1"/>
</dbReference>
<dbReference type="InterPro" id="IPR000089">
    <property type="entry name" value="Biotin_lipoyl"/>
</dbReference>
<comment type="function">
    <text evidence="8">This protein is a component of the acetyl coenzyme A carboxylase complex; first, biotin carboxylase catalyzes the carboxylation of the carrier protein and then the transcarboxylase transfers the carboxyl group to form malonyl-CoA.</text>
</comment>
<evidence type="ECO:0000256" key="7">
    <source>
        <dbReference type="ARBA" id="ARBA00023267"/>
    </source>
</evidence>
<dbReference type="EMBL" id="JAPQER010000006">
    <property type="protein sequence ID" value="MCY6485278.1"/>
    <property type="molecule type" value="Genomic_DNA"/>
</dbReference>
<comment type="pathway">
    <text evidence="1 8">Lipid metabolism; fatty acid biosynthesis.</text>
</comment>
<dbReference type="PROSITE" id="PS00188">
    <property type="entry name" value="BIOTIN"/>
    <property type="match status" value="1"/>
</dbReference>
<evidence type="ECO:0000256" key="8">
    <source>
        <dbReference type="RuleBase" id="RU364072"/>
    </source>
</evidence>
<dbReference type="PRINTS" id="PR01071">
    <property type="entry name" value="ACOABIOTINCC"/>
</dbReference>
<evidence type="ECO:0000256" key="5">
    <source>
        <dbReference type="ARBA" id="ARBA00023098"/>
    </source>
</evidence>
<name>A0ABT4D1Z9_9CLOT</name>